<name>A0ABS6A194_9PROT</name>
<dbReference type="EMBL" id="JAAOMP010000151">
    <property type="protein sequence ID" value="MBU2761170.1"/>
    <property type="molecule type" value="Genomic_DNA"/>
</dbReference>
<evidence type="ECO:0000256" key="1">
    <source>
        <dbReference type="SAM" id="MobiDB-lite"/>
    </source>
</evidence>
<sequence>MTNWTQEQIEHLNRIQRGNRQEGGSLQGDSDLQELPRTCPNRSITPHHDNGVDVGCLLATKEGWLCPDCGYIEGCFSTDHLEPLSNSDVLALGA</sequence>
<protein>
    <recommendedName>
        <fullName evidence="4">HNH endonuclease</fullName>
    </recommendedName>
</protein>
<accession>A0ABS6A194</accession>
<feature type="region of interest" description="Disordered" evidence="1">
    <location>
        <begin position="13"/>
        <end position="49"/>
    </location>
</feature>
<keyword evidence="3" id="KW-1185">Reference proteome</keyword>
<gene>
    <name evidence="2" type="ORF">HAP95_13610</name>
</gene>
<evidence type="ECO:0008006" key="4">
    <source>
        <dbReference type="Google" id="ProtNLM"/>
    </source>
</evidence>
<proteinExistence type="predicted"/>
<feature type="compositionally biased region" description="Polar residues" evidence="1">
    <location>
        <begin position="16"/>
        <end position="30"/>
    </location>
</feature>
<evidence type="ECO:0000313" key="2">
    <source>
        <dbReference type="EMBL" id="MBU2761170.1"/>
    </source>
</evidence>
<comment type="caution">
    <text evidence="2">The sequence shown here is derived from an EMBL/GenBank/DDBJ whole genome shotgun (WGS) entry which is preliminary data.</text>
</comment>
<organism evidence="2 3">
    <name type="scientific">Acidithiobacillus sulfurivorans</name>
    <dbReference type="NCBI Taxonomy" id="1958756"/>
    <lineage>
        <taxon>Bacteria</taxon>
        <taxon>Pseudomonadati</taxon>
        <taxon>Pseudomonadota</taxon>
        <taxon>Acidithiobacillia</taxon>
        <taxon>Acidithiobacillales</taxon>
        <taxon>Acidithiobacillaceae</taxon>
        <taxon>Acidithiobacillus</taxon>
    </lineage>
</organism>
<dbReference type="Proteomes" id="UP000755654">
    <property type="component" value="Unassembled WGS sequence"/>
</dbReference>
<dbReference type="RefSeq" id="WP_215884696.1">
    <property type="nucleotide sequence ID" value="NZ_JAAOMP010000151.1"/>
</dbReference>
<reference evidence="2 3" key="1">
    <citation type="journal article" date="2021" name="ISME J.">
        <title>Genomic evolution of the class Acidithiobacillia: deep-branching Proteobacteria living in extreme acidic conditions.</title>
        <authorList>
            <person name="Moya-Beltran A."/>
            <person name="Beard S."/>
            <person name="Rojas-Villalobos C."/>
            <person name="Issotta F."/>
            <person name="Gallardo Y."/>
            <person name="Ulloa R."/>
            <person name="Giaveno A."/>
            <person name="Degli Esposti M."/>
            <person name="Johnson D.B."/>
            <person name="Quatrini R."/>
        </authorList>
    </citation>
    <scope>NUCLEOTIDE SEQUENCE [LARGE SCALE GENOMIC DNA]</scope>
    <source>
        <strain evidence="2 3">RW2</strain>
    </source>
</reference>
<evidence type="ECO:0000313" key="3">
    <source>
        <dbReference type="Proteomes" id="UP000755654"/>
    </source>
</evidence>